<protein>
    <submittedName>
        <fullName evidence="1">Uncharacterized protein</fullName>
    </submittedName>
</protein>
<name>A0A328HHR6_ARTGO</name>
<organism evidence="1 2">
    <name type="scientific">Arthrobacter globiformis</name>
    <dbReference type="NCBI Taxonomy" id="1665"/>
    <lineage>
        <taxon>Bacteria</taxon>
        <taxon>Bacillati</taxon>
        <taxon>Actinomycetota</taxon>
        <taxon>Actinomycetes</taxon>
        <taxon>Micrococcales</taxon>
        <taxon>Micrococcaceae</taxon>
        <taxon>Arthrobacter</taxon>
    </lineage>
</organism>
<comment type="caution">
    <text evidence="1">The sequence shown here is derived from an EMBL/GenBank/DDBJ whole genome shotgun (WGS) entry which is preliminary data.</text>
</comment>
<evidence type="ECO:0000313" key="2">
    <source>
        <dbReference type="Proteomes" id="UP000249166"/>
    </source>
</evidence>
<gene>
    <name evidence="1" type="ORF">DBZ45_08830</name>
</gene>
<reference evidence="1 2" key="1">
    <citation type="submission" date="2018-04" db="EMBL/GenBank/DDBJ databases">
        <title>Bacteria isolated from cave deposits of Manipur.</title>
        <authorList>
            <person name="Sahoo D."/>
            <person name="Sarangthem I."/>
            <person name="Nandeibam J."/>
        </authorList>
    </citation>
    <scope>NUCLEOTIDE SEQUENCE [LARGE SCALE GENOMIC DNA]</scope>
    <source>
        <strain evidence="2">mrc11</strain>
    </source>
</reference>
<dbReference type="EMBL" id="QLNP01000067">
    <property type="protein sequence ID" value="RAM37694.1"/>
    <property type="molecule type" value="Genomic_DNA"/>
</dbReference>
<proteinExistence type="predicted"/>
<sequence length="177" mass="20799">MAAQIVAAIFTSKREAKKAIADEERWRLENEAKRRDRNLDHKTDLFVRFLAIAESLYQDMAWEGNSITDEEFHAYQPRLQELREKVEEIGLIAPEVLRHAQVTLRTIGKMLEVKTPFLSFGQARASKDSVREKEEWVRRWIAMTRDAMTFYINHEPVVFPVDEFTVFEGELYPQARP</sequence>
<accession>A0A328HHR6</accession>
<dbReference type="AlphaFoldDB" id="A0A328HHR6"/>
<dbReference type="Proteomes" id="UP000249166">
    <property type="component" value="Unassembled WGS sequence"/>
</dbReference>
<evidence type="ECO:0000313" key="1">
    <source>
        <dbReference type="EMBL" id="RAM37694.1"/>
    </source>
</evidence>